<feature type="transmembrane region" description="Helical" evidence="6">
    <location>
        <begin position="947"/>
        <end position="970"/>
    </location>
</feature>
<evidence type="ECO:0000256" key="3">
    <source>
        <dbReference type="ARBA" id="ARBA00022729"/>
    </source>
</evidence>
<evidence type="ECO:0000256" key="6">
    <source>
        <dbReference type="SAM" id="Phobius"/>
    </source>
</evidence>
<feature type="transmembrane region" description="Helical" evidence="6">
    <location>
        <begin position="1022"/>
        <end position="1044"/>
    </location>
</feature>
<feature type="transmembrane region" description="Helical" evidence="6">
    <location>
        <begin position="1134"/>
        <end position="1156"/>
    </location>
</feature>
<sequence length="1324" mass="143393">MGSHRLLIVVIVIMFPAVCFVGNAACSCAHRFPVLQDFYDATNGAEWVRPWDMTAVDAPCGFEGVTCGAANDITIIELTNRGLRGTLPPSLSQLSGLLKFQADSNALNGGLPPEFSSWTVIEEINLSRNSLSGTLPHEYSVLSHLTHFIIFFNMIVGTLPAEYSRCTNFKQFDAHHNQISGTLPPEYSSWTNFDSLALPANKLTGTLPSAYSAWTRLNWFDVSSNQLDGTLPQEYAAWTKLGAVFSVAFNQLRGTLPSSYASWGFLSRVDVSRNKLDGTLPPEYSSWTKLRSFAAVSNSFTGTLHASYSAWVLTTSFDVSGNKLDGTLPQQYGSWTAITTFDVGDNAFTGSLPPTYSAWQHLTTFFAPNNNLEGTLPPEYSAWLSVELFHIPNNKLSGPLPPEYSAWTKLRSFSALANSLTGTLPAAYSAWVPAYFDVSINDLDGTLPPEYSSWTAINVFAAGVNALRGSLPPVYSAWRNVETFDVGNNTIEGMLPPEYSAWATLRSFSALANSLTGTLHGAYSAWALTHFDVSRNSLNGTLPPEYSSWTKLIVFDTSSNALTGSLPPNYSTWQSIDTFDVGKNKIQGTLPPEYSSWTRVREFDASENELFGTLPSVFSSWTAIRIFGVNSNNFSGLLPPSFGKWIQMAFFFVKRNAFVGTLPVEYHLMSALIIFDASVNMISGSIPVQYTSWNEIVELHLNGNNLSGTIGDVVFGGWSNVRMISLSRNAMTGTVPPKLLALPTLESLFLSSNFFVGPLPKLPTSATSFLLLDLQNNTGLVGTLPFRSMIVTVCGTGVCPTASLPLQYCPPPEVVEGVLFALNKLDRASLLLGLASFASRCVPTGNATASTVRPTNATIVAEESSPNSPNTLSYSVGTTVTYLSSVIGGASGGAVRGGIPNLQRALYALRLALACSSDVVNVSSTMFSDLSDMPLGCRSPLDRESAAGATIGNAVLVVVVSVCLHLLALLRNRKLRDTTCWVALQVVPASLLPGSLAVAYGTQLQPSIGAAAATFASSARTVQSITCGVALLLLWLAFPLYCSYRVLVTCRHKDGQFTLISTLAGEHRRRHTSRRHQTRCVGRLALHIRQLREYLLNPRTTWKVPLASPHRGVAAFVLEHLEPVIGAYTKRREWYFVVEWSLVAVGGVVTGVAEAVAADGDACSAAEWATWCMVVIGATQIAATLALRPFSVRFEMLSSVLVGALTLLSLVLLLIDAEDAAQVTVSLSGILALLVMAIMLMNTAENRCSSQRRKQQEAASDSQAPEIDLTAPALKILPEMHRRRAENTLVKIQCATNASNDADEQRKEQLRVLIELACSCVHDL</sequence>
<feature type="transmembrane region" description="Helical" evidence="6">
    <location>
        <begin position="1168"/>
        <end position="1187"/>
    </location>
</feature>
<feature type="signal peptide" evidence="7">
    <location>
        <begin position="1"/>
        <end position="24"/>
    </location>
</feature>
<feature type="transmembrane region" description="Helical" evidence="6">
    <location>
        <begin position="1221"/>
        <end position="1244"/>
    </location>
</feature>
<keyword evidence="3 7" id="KW-0732">Signal</keyword>
<dbReference type="PANTHER" id="PTHR48053:SF71">
    <property type="entry name" value="LEUCINE RICH REPEAT FAMILY PROTEIN, EXPRESSED"/>
    <property type="match status" value="1"/>
</dbReference>
<dbReference type="VEuPathDB" id="TriTrypDB:BSAL_63615"/>
<dbReference type="Gene3D" id="3.80.10.10">
    <property type="entry name" value="Ribonuclease Inhibitor"/>
    <property type="match status" value="5"/>
</dbReference>
<dbReference type="Proteomes" id="UP000051952">
    <property type="component" value="Unassembled WGS sequence"/>
</dbReference>
<dbReference type="PANTHER" id="PTHR48053">
    <property type="entry name" value="LEUCINE RICH REPEAT FAMILY PROTEIN, EXPRESSED"/>
    <property type="match status" value="1"/>
</dbReference>
<accession>A0A0S4KEL3</accession>
<protein>
    <submittedName>
        <fullName evidence="8">GP46-like surface antigen, putative</fullName>
    </submittedName>
</protein>
<gene>
    <name evidence="8" type="ORF">BSAL_63615</name>
</gene>
<keyword evidence="9" id="KW-1185">Reference proteome</keyword>
<evidence type="ECO:0000313" key="9">
    <source>
        <dbReference type="Proteomes" id="UP000051952"/>
    </source>
</evidence>
<dbReference type="PROSITE" id="PS51257">
    <property type="entry name" value="PROKAR_LIPOPROTEIN"/>
    <property type="match status" value="1"/>
</dbReference>
<dbReference type="InterPro" id="IPR051716">
    <property type="entry name" value="Plant_RL_S/T_kinase"/>
</dbReference>
<feature type="transmembrane region" description="Helical" evidence="6">
    <location>
        <begin position="1194"/>
        <end position="1215"/>
    </location>
</feature>
<proteinExistence type="predicted"/>
<evidence type="ECO:0000313" key="8">
    <source>
        <dbReference type="EMBL" id="CUI13277.1"/>
    </source>
</evidence>
<keyword evidence="4" id="KW-0677">Repeat</keyword>
<feature type="transmembrane region" description="Helical" evidence="6">
    <location>
        <begin position="982"/>
        <end position="1002"/>
    </location>
</feature>
<reference evidence="9" key="1">
    <citation type="submission" date="2015-09" db="EMBL/GenBank/DDBJ databases">
        <authorList>
            <consortium name="Pathogen Informatics"/>
        </authorList>
    </citation>
    <scope>NUCLEOTIDE SEQUENCE [LARGE SCALE GENOMIC DNA]</scope>
    <source>
        <strain evidence="9">Lake Konstanz</strain>
    </source>
</reference>
<comment type="subcellular location">
    <subcellularLocation>
        <location evidence="1">Membrane</location>
        <topology evidence="1">Single-pass membrane protein</topology>
    </subcellularLocation>
</comment>
<dbReference type="Pfam" id="PF13855">
    <property type="entry name" value="LRR_8"/>
    <property type="match status" value="1"/>
</dbReference>
<dbReference type="OrthoDB" id="1728874at2759"/>
<evidence type="ECO:0000256" key="1">
    <source>
        <dbReference type="ARBA" id="ARBA00004167"/>
    </source>
</evidence>
<keyword evidence="6" id="KW-1133">Transmembrane helix</keyword>
<keyword evidence="5 6" id="KW-0472">Membrane</keyword>
<name>A0A0S4KEL3_BODSA</name>
<evidence type="ECO:0000256" key="2">
    <source>
        <dbReference type="ARBA" id="ARBA00022614"/>
    </source>
</evidence>
<dbReference type="EMBL" id="CYKH01000354">
    <property type="protein sequence ID" value="CUI13277.1"/>
    <property type="molecule type" value="Genomic_DNA"/>
</dbReference>
<keyword evidence="2" id="KW-0433">Leucine-rich repeat</keyword>
<dbReference type="InterPro" id="IPR001611">
    <property type="entry name" value="Leu-rich_rpt"/>
</dbReference>
<dbReference type="InterPro" id="IPR032675">
    <property type="entry name" value="LRR_dom_sf"/>
</dbReference>
<organism evidence="8 9">
    <name type="scientific">Bodo saltans</name>
    <name type="common">Flagellated protozoan</name>
    <dbReference type="NCBI Taxonomy" id="75058"/>
    <lineage>
        <taxon>Eukaryota</taxon>
        <taxon>Discoba</taxon>
        <taxon>Euglenozoa</taxon>
        <taxon>Kinetoplastea</taxon>
        <taxon>Metakinetoplastina</taxon>
        <taxon>Eubodonida</taxon>
        <taxon>Bodonidae</taxon>
        <taxon>Bodo</taxon>
    </lineage>
</organism>
<evidence type="ECO:0000256" key="7">
    <source>
        <dbReference type="SAM" id="SignalP"/>
    </source>
</evidence>
<dbReference type="GO" id="GO:0016020">
    <property type="term" value="C:membrane"/>
    <property type="evidence" value="ECO:0007669"/>
    <property type="project" value="UniProtKB-SubCell"/>
</dbReference>
<evidence type="ECO:0000256" key="4">
    <source>
        <dbReference type="ARBA" id="ARBA00022737"/>
    </source>
</evidence>
<keyword evidence="6" id="KW-0812">Transmembrane</keyword>
<feature type="chain" id="PRO_5006623186" evidence="7">
    <location>
        <begin position="25"/>
        <end position="1324"/>
    </location>
</feature>
<evidence type="ECO:0000256" key="5">
    <source>
        <dbReference type="ARBA" id="ARBA00023136"/>
    </source>
</evidence>
<dbReference type="SUPFAM" id="SSF52058">
    <property type="entry name" value="L domain-like"/>
    <property type="match status" value="2"/>
</dbReference>
<dbReference type="FunFam" id="3.80.10.10:FF:000095">
    <property type="entry name" value="LRR receptor-like serine/threonine-protein kinase GSO1"/>
    <property type="match status" value="2"/>
</dbReference>